<comment type="caution">
    <text evidence="4">The sequence shown here is derived from an EMBL/GenBank/DDBJ whole genome shotgun (WGS) entry which is preliminary data.</text>
</comment>
<dbReference type="EMBL" id="JACSQP010000002">
    <property type="protein sequence ID" value="MBD7956699.1"/>
    <property type="molecule type" value="Genomic_DNA"/>
</dbReference>
<keyword evidence="5" id="KW-1185">Reference proteome</keyword>
<feature type="signal peptide" evidence="3">
    <location>
        <begin position="1"/>
        <end position="20"/>
    </location>
</feature>
<dbReference type="RefSeq" id="WP_191717722.1">
    <property type="nucleotide sequence ID" value="NZ_JACSQP010000002.1"/>
</dbReference>
<feature type="chain" id="PRO_5045518635" evidence="3">
    <location>
        <begin position="21"/>
        <end position="213"/>
    </location>
</feature>
<evidence type="ECO:0000256" key="3">
    <source>
        <dbReference type="SAM" id="SignalP"/>
    </source>
</evidence>
<organism evidence="4 5">
    <name type="scientific">Microbacterium pullorum</name>
    <dbReference type="NCBI Taxonomy" id="2762236"/>
    <lineage>
        <taxon>Bacteria</taxon>
        <taxon>Bacillati</taxon>
        <taxon>Actinomycetota</taxon>
        <taxon>Actinomycetes</taxon>
        <taxon>Micrococcales</taxon>
        <taxon>Microbacteriaceae</taxon>
        <taxon>Microbacterium</taxon>
    </lineage>
</organism>
<dbReference type="InterPro" id="IPR023365">
    <property type="entry name" value="Sortase_dom-sf"/>
</dbReference>
<name>A0ABR8S0W3_9MICO</name>
<dbReference type="InterPro" id="IPR005754">
    <property type="entry name" value="Sortase"/>
</dbReference>
<protein>
    <submittedName>
        <fullName evidence="4">Class F sortase</fullName>
    </submittedName>
</protein>
<keyword evidence="1" id="KW-0378">Hydrolase</keyword>
<accession>A0ABR8S0W3</accession>
<dbReference type="InterPro" id="IPR042001">
    <property type="entry name" value="Sortase_F"/>
</dbReference>
<dbReference type="PROSITE" id="PS51257">
    <property type="entry name" value="PROKAR_LIPOPROTEIN"/>
    <property type="match status" value="1"/>
</dbReference>
<feature type="compositionally biased region" description="Low complexity" evidence="2">
    <location>
        <begin position="25"/>
        <end position="40"/>
    </location>
</feature>
<dbReference type="Gene3D" id="2.40.260.10">
    <property type="entry name" value="Sortase"/>
    <property type="match status" value="1"/>
</dbReference>
<dbReference type="Proteomes" id="UP000648352">
    <property type="component" value="Unassembled WGS sequence"/>
</dbReference>
<dbReference type="SUPFAM" id="SSF63817">
    <property type="entry name" value="Sortase"/>
    <property type="match status" value="1"/>
</dbReference>
<sequence length="213" mass="21789">MTVSRGLSVVVLVTAMLALAACTPPGAEGGSSPSSAVVSPTAPPPTPTVEVPITAATPPPVQERGAAPTAVVSTDLGIDMPVVPVGVQADGSMEIPVDPAVAGWYRYGPAPADTDGTTVLAAHVDSRVYGVGPLAQLREAQPGQTLQVADADGVITGYTVESVTYIPRAELPVDQLFDREGPRSLVLITCGGQFDEQTRTYSDNVVLIARATS</sequence>
<reference evidence="4 5" key="1">
    <citation type="submission" date="2020-08" db="EMBL/GenBank/DDBJ databases">
        <title>A Genomic Blueprint of the Chicken Gut Microbiome.</title>
        <authorList>
            <person name="Gilroy R."/>
            <person name="Ravi A."/>
            <person name="Getino M."/>
            <person name="Pursley I."/>
            <person name="Horton D.L."/>
            <person name="Alikhan N.-F."/>
            <person name="Baker D."/>
            <person name="Gharbi K."/>
            <person name="Hall N."/>
            <person name="Watson M."/>
            <person name="Adriaenssens E.M."/>
            <person name="Foster-Nyarko E."/>
            <person name="Jarju S."/>
            <person name="Secka A."/>
            <person name="Antonio M."/>
            <person name="Oren A."/>
            <person name="Chaudhuri R."/>
            <person name="La Ragione R.M."/>
            <person name="Hildebrand F."/>
            <person name="Pallen M.J."/>
        </authorList>
    </citation>
    <scope>NUCLEOTIDE SEQUENCE [LARGE SCALE GENOMIC DNA]</scope>
    <source>
        <strain evidence="4 5">Sa4CUA7</strain>
    </source>
</reference>
<keyword evidence="3" id="KW-0732">Signal</keyword>
<dbReference type="CDD" id="cd05829">
    <property type="entry name" value="Sortase_F"/>
    <property type="match status" value="1"/>
</dbReference>
<evidence type="ECO:0000256" key="2">
    <source>
        <dbReference type="SAM" id="MobiDB-lite"/>
    </source>
</evidence>
<proteinExistence type="predicted"/>
<feature type="region of interest" description="Disordered" evidence="2">
    <location>
        <begin position="25"/>
        <end position="67"/>
    </location>
</feature>
<evidence type="ECO:0000313" key="5">
    <source>
        <dbReference type="Proteomes" id="UP000648352"/>
    </source>
</evidence>
<gene>
    <name evidence="4" type="ORF">H9651_03520</name>
</gene>
<dbReference type="Pfam" id="PF04203">
    <property type="entry name" value="Sortase"/>
    <property type="match status" value="1"/>
</dbReference>
<evidence type="ECO:0000313" key="4">
    <source>
        <dbReference type="EMBL" id="MBD7956699.1"/>
    </source>
</evidence>
<evidence type="ECO:0000256" key="1">
    <source>
        <dbReference type="ARBA" id="ARBA00022801"/>
    </source>
</evidence>